<evidence type="ECO:0000313" key="7">
    <source>
        <dbReference type="Proteomes" id="UP000239197"/>
    </source>
</evidence>
<evidence type="ECO:0000259" key="5">
    <source>
        <dbReference type="PROSITE" id="PS50977"/>
    </source>
</evidence>
<dbReference type="SUPFAM" id="SSF46689">
    <property type="entry name" value="Homeodomain-like"/>
    <property type="match status" value="1"/>
</dbReference>
<evidence type="ECO:0000256" key="3">
    <source>
        <dbReference type="ARBA" id="ARBA00023163"/>
    </source>
</evidence>
<dbReference type="AlphaFoldDB" id="A0A2L1UYU2"/>
<sequence>MKRNPGRPREFDPTDFLNVAQALFWEKGYRATSLADLREKSGLASASIYKLYPDKHAIFLAALRQYMDGGLSRLTQRETELEPETALAQTLDFFAQVTAGPDGARGCFSIAAASELLPADEDVRELIEYMFSGLISRLTRILKKGQRKGVFRNDYDAGIMAEGLFMMLEGMRLYGKVKPKIENLRRSNEFFINSVLAFPVSNDKSSG</sequence>
<dbReference type="InterPro" id="IPR001647">
    <property type="entry name" value="HTH_TetR"/>
</dbReference>
<name>A0A2L1UYU2_9GAMM</name>
<evidence type="ECO:0000313" key="6">
    <source>
        <dbReference type="EMBL" id="AVF38132.1"/>
    </source>
</evidence>
<keyword evidence="6" id="KW-0614">Plasmid</keyword>
<dbReference type="Pfam" id="PF00440">
    <property type="entry name" value="TetR_N"/>
    <property type="match status" value="1"/>
</dbReference>
<dbReference type="GO" id="GO:0003677">
    <property type="term" value="F:DNA binding"/>
    <property type="evidence" value="ECO:0007669"/>
    <property type="project" value="UniProtKB-UniRule"/>
</dbReference>
<dbReference type="SUPFAM" id="SSF48498">
    <property type="entry name" value="Tetracyclin repressor-like, C-terminal domain"/>
    <property type="match status" value="1"/>
</dbReference>
<evidence type="ECO:0000256" key="2">
    <source>
        <dbReference type="ARBA" id="ARBA00023125"/>
    </source>
</evidence>
<dbReference type="PANTHER" id="PTHR47506:SF10">
    <property type="entry name" value="TRANSCRIPTIONAL REGULATORY PROTEIN"/>
    <property type="match status" value="1"/>
</dbReference>
<dbReference type="PANTHER" id="PTHR47506">
    <property type="entry name" value="TRANSCRIPTIONAL REGULATORY PROTEIN"/>
    <property type="match status" value="1"/>
</dbReference>
<keyword evidence="1" id="KW-0805">Transcription regulation</keyword>
<keyword evidence="3" id="KW-0804">Transcription</keyword>
<keyword evidence="7" id="KW-1185">Reference proteome</keyword>
<geneLocation type="plasmid" evidence="6 7">
    <name>unnamed2</name>
</geneLocation>
<evidence type="ECO:0000256" key="1">
    <source>
        <dbReference type="ARBA" id="ARBA00023015"/>
    </source>
</evidence>
<proteinExistence type="predicted"/>
<dbReference type="OrthoDB" id="270177at2"/>
<feature type="domain" description="HTH tetR-type" evidence="5">
    <location>
        <begin position="10"/>
        <end position="70"/>
    </location>
</feature>
<dbReference type="InterPro" id="IPR009057">
    <property type="entry name" value="Homeodomain-like_sf"/>
</dbReference>
<dbReference type="Gene3D" id="1.10.357.10">
    <property type="entry name" value="Tetracycline Repressor, domain 2"/>
    <property type="match status" value="1"/>
</dbReference>
<dbReference type="EMBL" id="CP019064">
    <property type="protein sequence ID" value="AVF38132.1"/>
    <property type="molecule type" value="Genomic_DNA"/>
</dbReference>
<dbReference type="PROSITE" id="PS50977">
    <property type="entry name" value="HTH_TETR_2"/>
    <property type="match status" value="1"/>
</dbReference>
<dbReference type="InterPro" id="IPR036271">
    <property type="entry name" value="Tet_transcr_reg_TetR-rel_C_sf"/>
</dbReference>
<protein>
    <submittedName>
        <fullName evidence="6">TetR family transcriptional regulator</fullName>
    </submittedName>
</protein>
<organism evidence="6 7">
    <name type="scientific">Rahnella sikkimica</name>
    <dbReference type="NCBI Taxonomy" id="1805933"/>
    <lineage>
        <taxon>Bacteria</taxon>
        <taxon>Pseudomonadati</taxon>
        <taxon>Pseudomonadota</taxon>
        <taxon>Gammaproteobacteria</taxon>
        <taxon>Enterobacterales</taxon>
        <taxon>Yersiniaceae</taxon>
        <taxon>Rahnella</taxon>
    </lineage>
</organism>
<feature type="DNA-binding region" description="H-T-H motif" evidence="4">
    <location>
        <begin position="33"/>
        <end position="52"/>
    </location>
</feature>
<dbReference type="Gene3D" id="1.10.10.60">
    <property type="entry name" value="Homeodomain-like"/>
    <property type="match status" value="1"/>
</dbReference>
<dbReference type="KEGG" id="rox:BV494_24945"/>
<keyword evidence="2 4" id="KW-0238">DNA-binding</keyword>
<dbReference type="RefSeq" id="WP_104925455.1">
    <property type="nucleotide sequence ID" value="NZ_CP019064.1"/>
</dbReference>
<dbReference type="Pfam" id="PF16925">
    <property type="entry name" value="TetR_C_13"/>
    <property type="match status" value="1"/>
</dbReference>
<reference evidence="7" key="1">
    <citation type="submission" date="2017-01" db="EMBL/GenBank/DDBJ databases">
        <title>Genome sequence of Rouxiella sp. ERMR1:05.</title>
        <authorList>
            <person name="Kumar R."/>
            <person name="Singh D."/>
            <person name="Kumar S."/>
        </authorList>
    </citation>
    <scope>NUCLEOTIDE SEQUENCE [LARGE SCALE GENOMIC DNA]</scope>
    <source>
        <strain evidence="7">ERMR1:05</strain>
        <plasmid evidence="7">unnamed2</plasmid>
    </source>
</reference>
<dbReference type="InterPro" id="IPR011075">
    <property type="entry name" value="TetR_C"/>
</dbReference>
<accession>A0A2L1UYU2</accession>
<evidence type="ECO:0000256" key="4">
    <source>
        <dbReference type="PROSITE-ProRule" id="PRU00335"/>
    </source>
</evidence>
<dbReference type="Proteomes" id="UP000239197">
    <property type="component" value="Plasmid unnamed2"/>
</dbReference>
<gene>
    <name evidence="6" type="ORF">BV494_24945</name>
</gene>